<dbReference type="GO" id="GO:0004190">
    <property type="term" value="F:aspartic-type endopeptidase activity"/>
    <property type="evidence" value="ECO:0007669"/>
    <property type="project" value="UniProtKB-KW"/>
</dbReference>
<keyword evidence="23" id="KW-0175">Coiled coil</keyword>
<reference evidence="26 27" key="1">
    <citation type="journal article" date="2018" name="Sci. Rep.">
        <title>Genome sequence of the cauliflower mushroom Sparassis crispa (Hanabiratake) and its association with beneficial usage.</title>
        <authorList>
            <person name="Kiyama R."/>
            <person name="Furutani Y."/>
            <person name="Kawaguchi K."/>
            <person name="Nakanishi T."/>
        </authorList>
    </citation>
    <scope>NUCLEOTIDE SEQUENCE [LARGE SCALE GENOMIC DNA]</scope>
</reference>
<dbReference type="Proteomes" id="UP000287166">
    <property type="component" value="Unassembled WGS sequence"/>
</dbReference>
<keyword evidence="5" id="KW-0548">Nucleotidyltransferase</keyword>
<comment type="catalytic activity">
    <reaction evidence="22">
        <text>DNA(n) + a 2'-deoxyribonucleoside 5'-triphosphate = DNA(n+1) + diphosphate</text>
        <dbReference type="Rhea" id="RHEA:22508"/>
        <dbReference type="Rhea" id="RHEA-COMP:17339"/>
        <dbReference type="Rhea" id="RHEA-COMP:17340"/>
        <dbReference type="ChEBI" id="CHEBI:33019"/>
        <dbReference type="ChEBI" id="CHEBI:61560"/>
        <dbReference type="ChEBI" id="CHEBI:173112"/>
        <dbReference type="EC" id="2.7.7.7"/>
    </reaction>
</comment>
<evidence type="ECO:0000313" key="27">
    <source>
        <dbReference type="Proteomes" id="UP000287166"/>
    </source>
</evidence>
<dbReference type="InterPro" id="IPR054722">
    <property type="entry name" value="PolX-like_BBD"/>
</dbReference>
<evidence type="ECO:0000256" key="24">
    <source>
        <dbReference type="SAM" id="MobiDB-lite"/>
    </source>
</evidence>
<comment type="catalytic activity">
    <reaction evidence="21">
        <text>DNA(n) + a 2'-deoxyribonucleoside 5'-triphosphate = DNA(n+1) + diphosphate</text>
        <dbReference type="Rhea" id="RHEA:22508"/>
        <dbReference type="Rhea" id="RHEA-COMP:17339"/>
        <dbReference type="Rhea" id="RHEA-COMP:17340"/>
        <dbReference type="ChEBI" id="CHEBI:33019"/>
        <dbReference type="ChEBI" id="CHEBI:61560"/>
        <dbReference type="ChEBI" id="CHEBI:173112"/>
        <dbReference type="EC" id="2.7.7.49"/>
    </reaction>
</comment>
<dbReference type="InterPro" id="IPR057670">
    <property type="entry name" value="SH3_retrovirus"/>
</dbReference>
<evidence type="ECO:0000256" key="21">
    <source>
        <dbReference type="ARBA" id="ARBA00048173"/>
    </source>
</evidence>
<keyword evidence="8" id="KW-0547">Nucleotide-binding</keyword>
<keyword evidence="20" id="KW-0511">Multifunctional enzyme</keyword>
<feature type="region of interest" description="Disordered" evidence="24">
    <location>
        <begin position="664"/>
        <end position="683"/>
    </location>
</feature>
<evidence type="ECO:0000256" key="14">
    <source>
        <dbReference type="ARBA" id="ARBA00022884"/>
    </source>
</evidence>
<evidence type="ECO:0000256" key="7">
    <source>
        <dbReference type="ARBA" id="ARBA00022723"/>
    </source>
</evidence>
<dbReference type="CDD" id="cd09272">
    <property type="entry name" value="RNase_HI_RT_Ty1"/>
    <property type="match status" value="1"/>
</dbReference>
<dbReference type="GO" id="GO:0003887">
    <property type="term" value="F:DNA-directed DNA polymerase activity"/>
    <property type="evidence" value="ECO:0007669"/>
    <property type="project" value="UniProtKB-KW"/>
</dbReference>
<keyword evidence="15" id="KW-0229">DNA integration</keyword>
<keyword evidence="9" id="KW-0064">Aspartyl protease</keyword>
<feature type="compositionally biased region" description="Acidic residues" evidence="24">
    <location>
        <begin position="1091"/>
        <end position="1113"/>
    </location>
</feature>
<dbReference type="RefSeq" id="XP_027619001.1">
    <property type="nucleotide sequence ID" value="XM_027763200.1"/>
</dbReference>
<feature type="compositionally biased region" description="Pro residues" evidence="24">
    <location>
        <begin position="1064"/>
        <end position="1074"/>
    </location>
</feature>
<dbReference type="PANTHER" id="PTHR42648:SF11">
    <property type="entry name" value="TRANSPOSON TY4-P GAG-POL POLYPROTEIN"/>
    <property type="match status" value="1"/>
</dbReference>
<evidence type="ECO:0000256" key="1">
    <source>
        <dbReference type="ARBA" id="ARBA00002180"/>
    </source>
</evidence>
<dbReference type="GO" id="GO:0005634">
    <property type="term" value="C:nucleus"/>
    <property type="evidence" value="ECO:0007669"/>
    <property type="project" value="UniProtKB-ARBA"/>
</dbReference>
<keyword evidence="12" id="KW-0067">ATP-binding</keyword>
<keyword evidence="13" id="KW-0460">Magnesium</keyword>
<evidence type="ECO:0000256" key="10">
    <source>
        <dbReference type="ARBA" id="ARBA00022759"/>
    </source>
</evidence>
<dbReference type="SUPFAM" id="SSF53098">
    <property type="entry name" value="Ribonuclease H-like"/>
    <property type="match status" value="2"/>
</dbReference>
<comment type="caution">
    <text evidence="26">The sequence shown here is derived from an EMBL/GenBank/DDBJ whole genome shotgun (WGS) entry which is preliminary data.</text>
</comment>
<keyword evidence="4" id="KW-0645">Protease</keyword>
<evidence type="ECO:0000256" key="2">
    <source>
        <dbReference type="ARBA" id="ARBA00022578"/>
    </source>
</evidence>
<dbReference type="Pfam" id="PF25597">
    <property type="entry name" value="SH3_retrovirus"/>
    <property type="match status" value="1"/>
</dbReference>
<dbReference type="GO" id="GO:0046872">
    <property type="term" value="F:metal ion binding"/>
    <property type="evidence" value="ECO:0007669"/>
    <property type="project" value="UniProtKB-KW"/>
</dbReference>
<feature type="region of interest" description="Disordered" evidence="24">
    <location>
        <begin position="1051"/>
        <end position="1146"/>
    </location>
</feature>
<dbReference type="STRING" id="139825.A0A401H0Z5"/>
<dbReference type="Gene3D" id="3.30.420.10">
    <property type="entry name" value="Ribonuclease H-like superfamily/Ribonuclease H"/>
    <property type="match status" value="1"/>
</dbReference>
<keyword evidence="2" id="KW-0815">Transposition</keyword>
<feature type="compositionally biased region" description="Basic and acidic residues" evidence="24">
    <location>
        <begin position="623"/>
        <end position="636"/>
    </location>
</feature>
<keyword evidence="16" id="KW-0695">RNA-directed DNA polymerase</keyword>
<evidence type="ECO:0000256" key="11">
    <source>
        <dbReference type="ARBA" id="ARBA00022801"/>
    </source>
</evidence>
<evidence type="ECO:0000256" key="4">
    <source>
        <dbReference type="ARBA" id="ARBA00022670"/>
    </source>
</evidence>
<evidence type="ECO:0000256" key="17">
    <source>
        <dbReference type="ARBA" id="ARBA00022932"/>
    </source>
</evidence>
<evidence type="ECO:0000256" key="12">
    <source>
        <dbReference type="ARBA" id="ARBA00022840"/>
    </source>
</evidence>
<dbReference type="InterPro" id="IPR039537">
    <property type="entry name" value="Retrotran_Ty1/copia-like"/>
</dbReference>
<dbReference type="GO" id="GO:0032196">
    <property type="term" value="P:transposition"/>
    <property type="evidence" value="ECO:0007669"/>
    <property type="project" value="UniProtKB-KW"/>
</dbReference>
<feature type="coiled-coil region" evidence="23">
    <location>
        <begin position="100"/>
        <end position="127"/>
    </location>
</feature>
<keyword evidence="18" id="KW-0917">Virion maturation</keyword>
<sequence length="1577" mass="177251">MLQEYEGELNFAMDAWTSPNNKALIMFTAHLQHKGLPLCMILDVVEVADSHNGLNLAAAFAKMVKDFKISTKGQVNHLHCFDHVINLVTKTLLRQFDAPKGKAEDLMDEAERALEELAKDLEMDGDLNWGAGEEEDNDVDGWKDERADLSPEDHTALNESVRPVTFVLVKIMQAIVRSSTKLLPAWLKLLGELELAERKMPHDVTTHWNSTFRMLQFMLEYQPAINEMMEDRAMKLRKYEMDNNEWEIVTQLHDVLKIFNDTTLYFLHLMPSLPMVILAMDIIDEKLTDNSLDTHYQPCICTAINMAKKTLNCYYDKTDQSNVYRIAMVLHPSHKLQYFQQAGWQPDWINTAEELVHKEFEHTYAGCNVMSRMATPAATQAQPSANMFNNLLHQNILQTQDDQDELQRYLNADTEHVPDALGWCSKAESKHLESNGGNFQTWKYRTTTILRLRGLYSLIDGTEADPGTADTMKKAEWDVRNNEALVQITLTLKDEPLNGVMYSMTAQDAWEKLNRCYEGRGKQTLAYLISDLFRSTLSDKSPLEPQLNTMQQKAHILETLGLTLDNTLIAIAMAISLPPSYSTLRTILMASDSKLTVEKVVNEVLSEEKRRGETTAASALIAKHADTKSKSKGKDKDKKKKGKCAFCGYTGHTKDECQKFKASQVEGATEKGDKKAEKAADAKESAKIASVGEADSETLRLFVAEELARGDDLHRWIVDSGASSHMTSHREWFVNCRTLTTPKRVYLGDEHFILTVGIGQVTLRAAVDHGSTNTGIVQEVLHVPDLNGNLLSVSQFDRNSYNVSTIGYMRRNLYVLDMTTQLPECTYILQAEDLPPSYDNSMDDPSLHTFVAKETTSSASAQGMVKGMSIVGEKRANILRTDGGGEYESKEFEAYLQEKGIHHEKTNAYTPQENGISERMNRTIEEMARSMLNDAGLLNTYWGDAVLHAVHILNSVPTRTLPDNLTPHEAYTGNKPSVAHLRVFGCKAYVHVPKEKRQKLNSKTFECMHLGFAANRKAYHLVHRVTGRIVESRDVYFDEGTEVAPSRITIDITPMQEAPDMRPQLPPSPRPPRPTVEDVPDEDKDAPALLDVDDSDDEDDDDSANEDSDDDIPLPEIRCRCHTAQPPPPPPSAPELRRSGRTRTAPVVADDDRYFVSSYTRKPKGQDDVGGVGADAAVADSENAEEAACAEELHAFVKAELYDEVEHPRNRKVIDCKWGFTQVEGLDFNETFAPVAKFASVRTLLAFAAKLDLEIHQMDIKSAFLNGDLDEEIYMKVPSGFRRSNSLVWKLNKALYGLKQAGREWYKKIRAEFEALGFTRCHSDHSVFYKNDDGILLIIAIYVDDMLILSDNLTAVTTLKEDLKSRFEMTDLGEARWLLGMEIARDRPRRVLELSQHQYVEKCLAQHGMADCRPVSTPMAQNQKLVKLSEAEIDPKPYQSALGSLMYAMIGTRPDLAFTVGALSQHAATPGKEHWIALMRVYRYLRGTADKKLVYCGTTKEKEPLLGYVDADWAANVNDRRSVTGFVFLISEGAVSWSSKRQHSMAQSSTEAEYMAGAHGTKEAVWLCAFLSEIGQV</sequence>
<evidence type="ECO:0000313" key="26">
    <source>
        <dbReference type="EMBL" id="GBE88088.1"/>
    </source>
</evidence>
<feature type="domain" description="Integrase catalytic" evidence="25">
    <location>
        <begin position="856"/>
        <end position="975"/>
    </location>
</feature>
<name>A0A401H0Z5_9APHY</name>
<dbReference type="GO" id="GO:0004519">
    <property type="term" value="F:endonuclease activity"/>
    <property type="evidence" value="ECO:0007669"/>
    <property type="project" value="UniProtKB-KW"/>
</dbReference>
<dbReference type="GeneID" id="38785005"/>
<dbReference type="Pfam" id="PF14223">
    <property type="entry name" value="Retrotran_gag_2"/>
    <property type="match status" value="1"/>
</dbReference>
<evidence type="ECO:0000259" key="25">
    <source>
        <dbReference type="PROSITE" id="PS50994"/>
    </source>
</evidence>
<keyword evidence="11" id="KW-0378">Hydrolase</keyword>
<keyword evidence="3" id="KW-1188">Viral release from host cell</keyword>
<keyword evidence="17" id="KW-0808">Transferase</keyword>
<protein>
    <recommendedName>
        <fullName evidence="25">Integrase catalytic domain-containing protein</fullName>
    </recommendedName>
</protein>
<organism evidence="26 27">
    <name type="scientific">Sparassis crispa</name>
    <dbReference type="NCBI Taxonomy" id="139825"/>
    <lineage>
        <taxon>Eukaryota</taxon>
        <taxon>Fungi</taxon>
        <taxon>Dikarya</taxon>
        <taxon>Basidiomycota</taxon>
        <taxon>Agaricomycotina</taxon>
        <taxon>Agaricomycetes</taxon>
        <taxon>Polyporales</taxon>
        <taxon>Sparassidaceae</taxon>
        <taxon>Sparassis</taxon>
    </lineage>
</organism>
<dbReference type="PANTHER" id="PTHR42648">
    <property type="entry name" value="TRANSPOSASE, PUTATIVE-RELATED"/>
    <property type="match status" value="1"/>
</dbReference>
<keyword evidence="7" id="KW-0479">Metal-binding</keyword>
<keyword evidence="14" id="KW-0694">RNA-binding</keyword>
<evidence type="ECO:0000256" key="23">
    <source>
        <dbReference type="SAM" id="Coils"/>
    </source>
</evidence>
<dbReference type="PROSITE" id="PS50994">
    <property type="entry name" value="INTEGRASE"/>
    <property type="match status" value="1"/>
</dbReference>
<feature type="region of interest" description="Disordered" evidence="24">
    <location>
        <begin position="615"/>
        <end position="641"/>
    </location>
</feature>
<evidence type="ECO:0000256" key="15">
    <source>
        <dbReference type="ARBA" id="ARBA00022908"/>
    </source>
</evidence>
<dbReference type="GO" id="GO:0003964">
    <property type="term" value="F:RNA-directed DNA polymerase activity"/>
    <property type="evidence" value="ECO:0007669"/>
    <property type="project" value="UniProtKB-KW"/>
</dbReference>
<dbReference type="InterPro" id="IPR036397">
    <property type="entry name" value="RNaseH_sf"/>
</dbReference>
<accession>A0A401H0Z5</accession>
<evidence type="ECO:0000256" key="19">
    <source>
        <dbReference type="ARBA" id="ARBA00023172"/>
    </source>
</evidence>
<dbReference type="GO" id="GO:0006508">
    <property type="term" value="P:proteolysis"/>
    <property type="evidence" value="ECO:0007669"/>
    <property type="project" value="UniProtKB-KW"/>
</dbReference>
<dbReference type="EMBL" id="BFAD01000012">
    <property type="protein sequence ID" value="GBE88088.1"/>
    <property type="molecule type" value="Genomic_DNA"/>
</dbReference>
<evidence type="ECO:0000256" key="9">
    <source>
        <dbReference type="ARBA" id="ARBA00022750"/>
    </source>
</evidence>
<dbReference type="GO" id="GO:0006310">
    <property type="term" value="P:DNA recombination"/>
    <property type="evidence" value="ECO:0007669"/>
    <property type="project" value="UniProtKB-KW"/>
</dbReference>
<evidence type="ECO:0000256" key="16">
    <source>
        <dbReference type="ARBA" id="ARBA00022918"/>
    </source>
</evidence>
<evidence type="ECO:0000256" key="13">
    <source>
        <dbReference type="ARBA" id="ARBA00022842"/>
    </source>
</evidence>
<dbReference type="SUPFAM" id="SSF56672">
    <property type="entry name" value="DNA/RNA polymerases"/>
    <property type="match status" value="1"/>
</dbReference>
<evidence type="ECO:0000256" key="8">
    <source>
        <dbReference type="ARBA" id="ARBA00022741"/>
    </source>
</evidence>
<keyword evidence="10" id="KW-0255">Endonuclease</keyword>
<evidence type="ECO:0000256" key="5">
    <source>
        <dbReference type="ARBA" id="ARBA00022695"/>
    </source>
</evidence>
<gene>
    <name evidence="26" type="ORF">SCP_1203170</name>
</gene>
<dbReference type="GO" id="GO:0015074">
    <property type="term" value="P:DNA integration"/>
    <property type="evidence" value="ECO:0007669"/>
    <property type="project" value="UniProtKB-KW"/>
</dbReference>
<dbReference type="OrthoDB" id="7691805at2759"/>
<evidence type="ECO:0000256" key="3">
    <source>
        <dbReference type="ARBA" id="ARBA00022612"/>
    </source>
</evidence>
<dbReference type="Pfam" id="PF22936">
    <property type="entry name" value="Pol_BBD"/>
    <property type="match status" value="1"/>
</dbReference>
<keyword evidence="17" id="KW-0239">DNA-directed DNA polymerase</keyword>
<dbReference type="InterPro" id="IPR043502">
    <property type="entry name" value="DNA/RNA_pol_sf"/>
</dbReference>
<proteinExistence type="predicted"/>
<evidence type="ECO:0000256" key="22">
    <source>
        <dbReference type="ARBA" id="ARBA00049244"/>
    </source>
</evidence>
<dbReference type="InterPro" id="IPR001584">
    <property type="entry name" value="Integrase_cat-core"/>
</dbReference>
<dbReference type="InParanoid" id="A0A401H0Z5"/>
<keyword evidence="27" id="KW-1185">Reference proteome</keyword>
<keyword evidence="6" id="KW-0540">Nuclease</keyword>
<dbReference type="InterPro" id="IPR013103">
    <property type="entry name" value="RVT_2"/>
</dbReference>
<keyword evidence="19" id="KW-0233">DNA recombination</keyword>
<evidence type="ECO:0000256" key="20">
    <source>
        <dbReference type="ARBA" id="ARBA00023268"/>
    </source>
</evidence>
<evidence type="ECO:0000256" key="6">
    <source>
        <dbReference type="ARBA" id="ARBA00022722"/>
    </source>
</evidence>
<dbReference type="Pfam" id="PF07727">
    <property type="entry name" value="RVT_2"/>
    <property type="match status" value="1"/>
</dbReference>
<dbReference type="InterPro" id="IPR012337">
    <property type="entry name" value="RNaseH-like_sf"/>
</dbReference>
<comment type="function">
    <text evidence="1">The aspartyl protease (PR) mediates the proteolytic cleavages of the Gag and Gag-Pol polyproteins after assembly of the VLP.</text>
</comment>
<dbReference type="GO" id="GO:0005524">
    <property type="term" value="F:ATP binding"/>
    <property type="evidence" value="ECO:0007669"/>
    <property type="project" value="UniProtKB-KW"/>
</dbReference>
<feature type="compositionally biased region" description="Basic and acidic residues" evidence="24">
    <location>
        <begin position="668"/>
        <end position="683"/>
    </location>
</feature>
<evidence type="ECO:0000256" key="18">
    <source>
        <dbReference type="ARBA" id="ARBA00023113"/>
    </source>
</evidence>
<dbReference type="GO" id="GO:0003723">
    <property type="term" value="F:RNA binding"/>
    <property type="evidence" value="ECO:0007669"/>
    <property type="project" value="UniProtKB-KW"/>
</dbReference>